<feature type="repeat" description="Lumazine-binding" evidence="11">
    <location>
        <begin position="1"/>
        <end position="96"/>
    </location>
</feature>
<keyword evidence="7" id="KW-0686">Riboflavin biosynthesis</keyword>
<evidence type="ECO:0000256" key="4">
    <source>
        <dbReference type="ARBA" id="ARBA00011233"/>
    </source>
</evidence>
<feature type="repeat" description="Lumazine-binding" evidence="11">
    <location>
        <begin position="97"/>
        <end position="193"/>
    </location>
</feature>
<dbReference type="CDD" id="cd00402">
    <property type="entry name" value="Riboflavin_synthase_like"/>
    <property type="match status" value="1"/>
</dbReference>
<dbReference type="RefSeq" id="WP_078664816.1">
    <property type="nucleotide sequence ID" value="NZ_FUXM01000005.1"/>
</dbReference>
<evidence type="ECO:0000256" key="2">
    <source>
        <dbReference type="ARBA" id="ARBA00002803"/>
    </source>
</evidence>
<evidence type="ECO:0000256" key="6">
    <source>
        <dbReference type="ARBA" id="ARBA00013950"/>
    </source>
</evidence>
<dbReference type="PIRSF" id="PIRSF000498">
    <property type="entry name" value="Riboflavin_syn_A"/>
    <property type="match status" value="1"/>
</dbReference>
<evidence type="ECO:0000259" key="12">
    <source>
        <dbReference type="PROSITE" id="PS51177"/>
    </source>
</evidence>
<evidence type="ECO:0000256" key="1">
    <source>
        <dbReference type="ARBA" id="ARBA00000968"/>
    </source>
</evidence>
<dbReference type="PANTHER" id="PTHR21098:SF12">
    <property type="entry name" value="RIBOFLAVIN SYNTHASE"/>
    <property type="match status" value="1"/>
</dbReference>
<feature type="domain" description="Lumazine-binding" evidence="12">
    <location>
        <begin position="1"/>
        <end position="96"/>
    </location>
</feature>
<comment type="function">
    <text evidence="2">Catalyzes the dismutation of two molecules of 6,7-dimethyl-8-ribityllumazine, resulting in the formation of riboflavin and 5-amino-6-(D-ribitylamino)uracil.</text>
</comment>
<keyword evidence="8" id="KW-0808">Transferase</keyword>
<dbReference type="Pfam" id="PF00677">
    <property type="entry name" value="Lum_binding"/>
    <property type="match status" value="2"/>
</dbReference>
<comment type="pathway">
    <text evidence="3">Cofactor biosynthesis; riboflavin biosynthesis; riboflavin from 2-hydroxy-3-oxobutyl phosphate and 5-amino-6-(D-ribitylamino)uracil: step 2/2.</text>
</comment>
<keyword evidence="9" id="KW-0677">Repeat</keyword>
<evidence type="ECO:0000256" key="9">
    <source>
        <dbReference type="ARBA" id="ARBA00022737"/>
    </source>
</evidence>
<name>A0A1T4MUU5_9FIRM</name>
<dbReference type="InterPro" id="IPR026017">
    <property type="entry name" value="Lumazine-bd_dom"/>
</dbReference>
<evidence type="ECO:0000313" key="14">
    <source>
        <dbReference type="Proteomes" id="UP000189933"/>
    </source>
</evidence>
<dbReference type="NCBIfam" id="NF009566">
    <property type="entry name" value="PRK13020.1"/>
    <property type="match status" value="1"/>
</dbReference>
<dbReference type="InterPro" id="IPR023366">
    <property type="entry name" value="ATP_synth_asu-like_sf"/>
</dbReference>
<dbReference type="FunFam" id="2.40.30.20:FF:000003">
    <property type="entry name" value="Riboflavin synthase, alpha subunit"/>
    <property type="match status" value="1"/>
</dbReference>
<dbReference type="InterPro" id="IPR001783">
    <property type="entry name" value="Lumazine-bd"/>
</dbReference>
<comment type="subunit">
    <text evidence="4">Homotrimer.</text>
</comment>
<dbReference type="NCBIfam" id="TIGR00187">
    <property type="entry name" value="ribE"/>
    <property type="match status" value="1"/>
</dbReference>
<sequence length="218" mass="23514">MFTGIVEELGEVRALNRGARSARIKIAARTVLEGTRLGDSIAVNGTCLTVTELGPDWFMADVMAETLDRTNLGELGPGSRVNLERALTLNTRLGGHLVSGHVDGVGTIIAQERVDIALLTTISAPAGVLRYTIEKGSIAVDGISLTVVSLIDNGFQVSLIPETVKRTTLGFKKVGDRVNLEGDIIGKYIERLLKFPPTSEKRQSQLSMEFLAQHGFLE</sequence>
<feature type="domain" description="Lumazine-binding" evidence="12">
    <location>
        <begin position="97"/>
        <end position="193"/>
    </location>
</feature>
<dbReference type="NCBIfam" id="NF006767">
    <property type="entry name" value="PRK09289.1"/>
    <property type="match status" value="1"/>
</dbReference>
<reference evidence="14" key="1">
    <citation type="submission" date="2017-02" db="EMBL/GenBank/DDBJ databases">
        <authorList>
            <person name="Varghese N."/>
            <person name="Submissions S."/>
        </authorList>
    </citation>
    <scope>NUCLEOTIDE SEQUENCE [LARGE SCALE GENOMIC DNA]</scope>
    <source>
        <strain evidence="14">DSM 16521</strain>
    </source>
</reference>
<dbReference type="GO" id="GO:0004746">
    <property type="term" value="F:riboflavin synthase activity"/>
    <property type="evidence" value="ECO:0007669"/>
    <property type="project" value="UniProtKB-UniRule"/>
</dbReference>
<evidence type="ECO:0000256" key="7">
    <source>
        <dbReference type="ARBA" id="ARBA00022619"/>
    </source>
</evidence>
<dbReference type="GO" id="GO:0009231">
    <property type="term" value="P:riboflavin biosynthetic process"/>
    <property type="evidence" value="ECO:0007669"/>
    <property type="project" value="UniProtKB-KW"/>
</dbReference>
<evidence type="ECO:0000313" key="13">
    <source>
        <dbReference type="EMBL" id="SJZ70418.1"/>
    </source>
</evidence>
<dbReference type="AlphaFoldDB" id="A0A1T4MUU5"/>
<dbReference type="Gene3D" id="2.40.30.20">
    <property type="match status" value="2"/>
</dbReference>
<gene>
    <name evidence="13" type="ORF">SAMN02745885_00708</name>
</gene>
<dbReference type="EC" id="2.5.1.9" evidence="5 10"/>
<keyword evidence="14" id="KW-1185">Reference proteome</keyword>
<evidence type="ECO:0000256" key="10">
    <source>
        <dbReference type="NCBIfam" id="TIGR00187"/>
    </source>
</evidence>
<evidence type="ECO:0000256" key="3">
    <source>
        <dbReference type="ARBA" id="ARBA00004887"/>
    </source>
</evidence>
<proteinExistence type="predicted"/>
<dbReference type="PROSITE" id="PS51177">
    <property type="entry name" value="LUMAZINE_BIND"/>
    <property type="match status" value="2"/>
</dbReference>
<organism evidence="13 14">
    <name type="scientific">Carboxydocella sporoproducens DSM 16521</name>
    <dbReference type="NCBI Taxonomy" id="1121270"/>
    <lineage>
        <taxon>Bacteria</taxon>
        <taxon>Bacillati</taxon>
        <taxon>Bacillota</taxon>
        <taxon>Clostridia</taxon>
        <taxon>Eubacteriales</taxon>
        <taxon>Clostridiales Family XVI. Incertae Sedis</taxon>
        <taxon>Carboxydocella</taxon>
    </lineage>
</organism>
<comment type="catalytic activity">
    <reaction evidence="1">
        <text>2 6,7-dimethyl-8-(1-D-ribityl)lumazine + H(+) = 5-amino-6-(D-ribitylamino)uracil + riboflavin</text>
        <dbReference type="Rhea" id="RHEA:20772"/>
        <dbReference type="ChEBI" id="CHEBI:15378"/>
        <dbReference type="ChEBI" id="CHEBI:15934"/>
        <dbReference type="ChEBI" id="CHEBI:57986"/>
        <dbReference type="ChEBI" id="CHEBI:58201"/>
        <dbReference type="EC" id="2.5.1.9"/>
    </reaction>
</comment>
<evidence type="ECO:0000256" key="5">
    <source>
        <dbReference type="ARBA" id="ARBA00012827"/>
    </source>
</evidence>
<evidence type="ECO:0000256" key="8">
    <source>
        <dbReference type="ARBA" id="ARBA00022679"/>
    </source>
</evidence>
<dbReference type="SUPFAM" id="SSF63380">
    <property type="entry name" value="Riboflavin synthase domain-like"/>
    <property type="match status" value="2"/>
</dbReference>
<dbReference type="InterPro" id="IPR017938">
    <property type="entry name" value="Riboflavin_synthase-like_b-brl"/>
</dbReference>
<protein>
    <recommendedName>
        <fullName evidence="6 10">Riboflavin synthase</fullName>
        <ecNumber evidence="5 10">2.5.1.9</ecNumber>
    </recommendedName>
</protein>
<accession>A0A1T4MUU5</accession>
<dbReference type="FunFam" id="2.40.30.20:FF:000004">
    <property type="entry name" value="Riboflavin synthase, alpha subunit"/>
    <property type="match status" value="1"/>
</dbReference>
<dbReference type="PANTHER" id="PTHR21098">
    <property type="entry name" value="RIBOFLAVIN SYNTHASE ALPHA CHAIN"/>
    <property type="match status" value="1"/>
</dbReference>
<evidence type="ECO:0000256" key="11">
    <source>
        <dbReference type="PROSITE-ProRule" id="PRU00524"/>
    </source>
</evidence>
<dbReference type="EMBL" id="FUXM01000005">
    <property type="protein sequence ID" value="SJZ70418.1"/>
    <property type="molecule type" value="Genomic_DNA"/>
</dbReference>
<dbReference type="OrthoDB" id="9788537at2"/>
<dbReference type="Proteomes" id="UP000189933">
    <property type="component" value="Unassembled WGS sequence"/>
</dbReference>